<sequence>MFQVKIDQSNALVEITLEGSIRAEEMQQFVEQAVSAVKSLAGDGRSVKALGDLRQLRTTSPEAAEVLCQGQADAMKAGMRRIAEVVGSEITALQLNRIARGSGMDRILRRFHDEAEARAWLLASDDALDAA</sequence>
<reference evidence="1 2" key="1">
    <citation type="submission" date="2014-07" db="EMBL/GenBank/DDBJ databases">
        <title>Draft Genome Sequence of Gephyronic Acid Producer, Cystobacter violaceus Strain Cb vi76.</title>
        <authorList>
            <person name="Stevens D.C."/>
            <person name="Young J."/>
            <person name="Carmichael R."/>
            <person name="Tan J."/>
            <person name="Taylor R.E."/>
        </authorList>
    </citation>
    <scope>NUCLEOTIDE SEQUENCE [LARGE SCALE GENOMIC DNA]</scope>
    <source>
        <strain evidence="1 2">Cb vi76</strain>
    </source>
</reference>
<name>A0A084SJW7_9BACT</name>
<proteinExistence type="predicted"/>
<protein>
    <recommendedName>
        <fullName evidence="3">STAS/SEC14 domain-containing protein</fullName>
    </recommendedName>
</protein>
<dbReference type="Pfam" id="PF11964">
    <property type="entry name" value="SpoIIAA-like"/>
    <property type="match status" value="1"/>
</dbReference>
<organism evidence="1 2">
    <name type="scientific">Archangium violaceum Cb vi76</name>
    <dbReference type="NCBI Taxonomy" id="1406225"/>
    <lineage>
        <taxon>Bacteria</taxon>
        <taxon>Pseudomonadati</taxon>
        <taxon>Myxococcota</taxon>
        <taxon>Myxococcia</taxon>
        <taxon>Myxococcales</taxon>
        <taxon>Cystobacterineae</taxon>
        <taxon>Archangiaceae</taxon>
        <taxon>Archangium</taxon>
    </lineage>
</organism>
<evidence type="ECO:0008006" key="3">
    <source>
        <dbReference type="Google" id="ProtNLM"/>
    </source>
</evidence>
<dbReference type="AlphaFoldDB" id="A0A084SJW7"/>
<dbReference type="InterPro" id="IPR038396">
    <property type="entry name" value="SpoIIAA-like_sf"/>
</dbReference>
<dbReference type="Gene3D" id="3.40.50.10600">
    <property type="entry name" value="SpoIIaa-like domains"/>
    <property type="match status" value="1"/>
</dbReference>
<evidence type="ECO:0000313" key="2">
    <source>
        <dbReference type="Proteomes" id="UP000028547"/>
    </source>
</evidence>
<dbReference type="EMBL" id="JPMI01000277">
    <property type="protein sequence ID" value="KFA88752.1"/>
    <property type="molecule type" value="Genomic_DNA"/>
</dbReference>
<dbReference type="Proteomes" id="UP000028547">
    <property type="component" value="Unassembled WGS sequence"/>
</dbReference>
<dbReference type="InterPro" id="IPR021866">
    <property type="entry name" value="SpoIIAA-like"/>
</dbReference>
<comment type="caution">
    <text evidence="1">The sequence shown here is derived from an EMBL/GenBank/DDBJ whole genome shotgun (WGS) entry which is preliminary data.</text>
</comment>
<gene>
    <name evidence="1" type="ORF">Q664_39855</name>
</gene>
<evidence type="ECO:0000313" key="1">
    <source>
        <dbReference type="EMBL" id="KFA88752.1"/>
    </source>
</evidence>
<accession>A0A084SJW7</accession>